<gene>
    <name evidence="2" type="ORF">BLA60_10360</name>
</gene>
<reference evidence="2 3" key="1">
    <citation type="submission" date="2016-12" db="EMBL/GenBank/DDBJ databases">
        <title>The draft genome sequence of Actinophytocola xinjiangensis.</title>
        <authorList>
            <person name="Wang W."/>
            <person name="Yuan L."/>
        </authorList>
    </citation>
    <scope>NUCLEOTIDE SEQUENCE [LARGE SCALE GENOMIC DNA]</scope>
    <source>
        <strain evidence="2 3">CGMCC 4.4663</strain>
    </source>
</reference>
<comment type="caution">
    <text evidence="2">The sequence shown here is derived from an EMBL/GenBank/DDBJ whole genome shotgun (WGS) entry which is preliminary data.</text>
</comment>
<dbReference type="OrthoDB" id="3354731at2"/>
<accession>A0A7Z0WQN8</accession>
<evidence type="ECO:0000313" key="2">
    <source>
        <dbReference type="EMBL" id="OLF12359.1"/>
    </source>
</evidence>
<sequence length="326" mass="35875">MTGGAGPEVTAHVAGHLTDQPGGEREQALLRICEQAVTSTVGLHHLAYYTDRVLDFALDVLADRGSARPGLRRLGRQLCGEFELLDDRLRHAHTGALVRTVLRTDDVEVVCDPVVRAQYVVGVTYTDEHDYIDESNQVDRSLAGLVGRLRDQVGLASRNPGGYETDDRAAPSTDDRRIAPHVDRRGDALPATVEQACLAALNPHGLHLVGCLVDDEVVFLADILEHSALALYFGGPVTPAYRREFYRELSGQLADIRTRLARVGASTLRGQLKRVVLDVEQGAVYYLRVDSRLHLVGMTLHQPRVRQVDLRLAELATECGKLRPTE</sequence>
<proteinExistence type="predicted"/>
<evidence type="ECO:0000256" key="1">
    <source>
        <dbReference type="SAM" id="MobiDB-lite"/>
    </source>
</evidence>
<protein>
    <submittedName>
        <fullName evidence="2">Uncharacterized protein</fullName>
    </submittedName>
</protein>
<dbReference type="RefSeq" id="WP_075132550.1">
    <property type="nucleotide sequence ID" value="NZ_MSIF01000003.1"/>
</dbReference>
<feature type="region of interest" description="Disordered" evidence="1">
    <location>
        <begin position="1"/>
        <end position="21"/>
    </location>
</feature>
<dbReference type="AlphaFoldDB" id="A0A7Z0WQN8"/>
<dbReference type="EMBL" id="MSIF01000003">
    <property type="protein sequence ID" value="OLF12359.1"/>
    <property type="molecule type" value="Genomic_DNA"/>
</dbReference>
<evidence type="ECO:0000313" key="3">
    <source>
        <dbReference type="Proteomes" id="UP000185696"/>
    </source>
</evidence>
<keyword evidence="3" id="KW-1185">Reference proteome</keyword>
<organism evidence="2 3">
    <name type="scientific">Actinophytocola xinjiangensis</name>
    <dbReference type="NCBI Taxonomy" id="485602"/>
    <lineage>
        <taxon>Bacteria</taxon>
        <taxon>Bacillati</taxon>
        <taxon>Actinomycetota</taxon>
        <taxon>Actinomycetes</taxon>
        <taxon>Pseudonocardiales</taxon>
        <taxon>Pseudonocardiaceae</taxon>
    </lineage>
</organism>
<dbReference type="Proteomes" id="UP000185696">
    <property type="component" value="Unassembled WGS sequence"/>
</dbReference>
<name>A0A7Z0WQN8_9PSEU</name>